<sequence>WSIVQKIGAVLLEHDIKSVKLADGSCVEVKGSVVVHVEVPGYEGNSLGFEEECRVIEMVQSQHQLLLGKKTVIEQSLLEWTQEENTPIESKLEKSLNTEFVSFEADLDAEWTCGIPRLKPQITEIIQNYKAKVDPMTPDKVEKFTLQVEEESTPPASKLRR</sequence>
<feature type="non-terminal residue" evidence="1">
    <location>
        <position position="161"/>
    </location>
</feature>
<gene>
    <name evidence="1" type="ORF">ADUPG1_002687</name>
</gene>
<dbReference type="EMBL" id="BQXS01003257">
    <property type="protein sequence ID" value="GKT33890.1"/>
    <property type="molecule type" value="Genomic_DNA"/>
</dbReference>
<protein>
    <submittedName>
        <fullName evidence="1">Uncharacterized protein</fullName>
    </submittedName>
</protein>
<evidence type="ECO:0000313" key="1">
    <source>
        <dbReference type="EMBL" id="GKT33890.1"/>
    </source>
</evidence>
<organism evidence="1 2">
    <name type="scientific">Aduncisulcus paluster</name>
    <dbReference type="NCBI Taxonomy" id="2918883"/>
    <lineage>
        <taxon>Eukaryota</taxon>
        <taxon>Metamonada</taxon>
        <taxon>Carpediemonas-like organisms</taxon>
        <taxon>Aduncisulcus</taxon>
    </lineage>
</organism>
<proteinExistence type="predicted"/>
<feature type="non-terminal residue" evidence="1">
    <location>
        <position position="1"/>
    </location>
</feature>
<name>A0ABQ5KN21_9EUKA</name>
<evidence type="ECO:0000313" key="2">
    <source>
        <dbReference type="Proteomes" id="UP001057375"/>
    </source>
</evidence>
<keyword evidence="2" id="KW-1185">Reference proteome</keyword>
<reference evidence="1" key="1">
    <citation type="submission" date="2022-03" db="EMBL/GenBank/DDBJ databases">
        <title>Draft genome sequence of Aduncisulcus paluster, a free-living microaerophilic Fornicata.</title>
        <authorList>
            <person name="Yuyama I."/>
            <person name="Kume K."/>
            <person name="Tamura T."/>
            <person name="Inagaki Y."/>
            <person name="Hashimoto T."/>
        </authorList>
    </citation>
    <scope>NUCLEOTIDE SEQUENCE</scope>
    <source>
        <strain evidence="1">NY0171</strain>
    </source>
</reference>
<comment type="caution">
    <text evidence="1">The sequence shown here is derived from an EMBL/GenBank/DDBJ whole genome shotgun (WGS) entry which is preliminary data.</text>
</comment>
<accession>A0ABQ5KN21</accession>
<dbReference type="Proteomes" id="UP001057375">
    <property type="component" value="Unassembled WGS sequence"/>
</dbReference>